<protein>
    <submittedName>
        <fullName evidence="2">Uncharacterized protein</fullName>
    </submittedName>
</protein>
<dbReference type="AlphaFoldDB" id="A0A328ZMW2"/>
<dbReference type="EMBL" id="QLTA01000002">
    <property type="protein sequence ID" value="RAR86062.1"/>
    <property type="molecule type" value="Genomic_DNA"/>
</dbReference>
<comment type="caution">
    <text evidence="2">The sequence shown here is derived from an EMBL/GenBank/DDBJ whole genome shotgun (WGS) entry which is preliminary data.</text>
</comment>
<accession>A0A328ZMW2</accession>
<gene>
    <name evidence="2" type="ORF">AX018_100223</name>
</gene>
<evidence type="ECO:0000313" key="3">
    <source>
        <dbReference type="Proteomes" id="UP000248856"/>
    </source>
</evidence>
<sequence length="162" mass="16493">MAAAKKTPPPAQPPVADDAAPPPEHVAQDDGAQALASQASTPSLETPQAAPADAERDGADEAPATQPEHVAQDDGAQALAPQASTPSLETPQASPADAERDGADEAPATQPVTRTYLVSAVPIRHDGRSYDVGYDIELTDAQAQRLGGLVIPIPEGATTHAD</sequence>
<feature type="compositionally biased region" description="Polar residues" evidence="1">
    <location>
        <begin position="82"/>
        <end position="93"/>
    </location>
</feature>
<proteinExistence type="predicted"/>
<keyword evidence="3" id="KW-1185">Reference proteome</keyword>
<evidence type="ECO:0000313" key="2">
    <source>
        <dbReference type="EMBL" id="RAR86062.1"/>
    </source>
</evidence>
<name>A0A328ZMW2_9BURK</name>
<feature type="compositionally biased region" description="Polar residues" evidence="1">
    <location>
        <begin position="35"/>
        <end position="46"/>
    </location>
</feature>
<organism evidence="2 3">
    <name type="scientific">Paracidovorax anthurii</name>
    <dbReference type="NCBI Taxonomy" id="78229"/>
    <lineage>
        <taxon>Bacteria</taxon>
        <taxon>Pseudomonadati</taxon>
        <taxon>Pseudomonadota</taxon>
        <taxon>Betaproteobacteria</taxon>
        <taxon>Burkholderiales</taxon>
        <taxon>Comamonadaceae</taxon>
        <taxon>Paracidovorax</taxon>
    </lineage>
</organism>
<feature type="region of interest" description="Disordered" evidence="1">
    <location>
        <begin position="1"/>
        <end position="115"/>
    </location>
</feature>
<dbReference type="RefSeq" id="WP_111875435.1">
    <property type="nucleotide sequence ID" value="NZ_CBCSGC010000002.1"/>
</dbReference>
<evidence type="ECO:0000256" key="1">
    <source>
        <dbReference type="SAM" id="MobiDB-lite"/>
    </source>
</evidence>
<reference evidence="2 3" key="1">
    <citation type="submission" date="2018-06" db="EMBL/GenBank/DDBJ databases">
        <title>Genomic Encyclopedia of Archaeal and Bacterial Type Strains, Phase II (KMG-II): from individual species to whole genera.</title>
        <authorList>
            <person name="Goeker M."/>
        </authorList>
    </citation>
    <scope>NUCLEOTIDE SEQUENCE [LARGE SCALE GENOMIC DNA]</scope>
    <source>
        <strain evidence="2 3">CFPB 3232</strain>
    </source>
</reference>
<dbReference type="Proteomes" id="UP000248856">
    <property type="component" value="Unassembled WGS sequence"/>
</dbReference>